<keyword evidence="3" id="KW-1185">Reference proteome</keyword>
<proteinExistence type="predicted"/>
<gene>
    <name evidence="2" type="ORF">HRTV-27_gp5</name>
</gene>
<dbReference type="EMBL" id="MZ334522">
    <property type="protein sequence ID" value="UBF22698.1"/>
    <property type="molecule type" value="Genomic_DNA"/>
</dbReference>
<name>A0AAE9BYX8_9CAUD</name>
<evidence type="ECO:0000313" key="3">
    <source>
        <dbReference type="Proteomes" id="UP000827260"/>
    </source>
</evidence>
<protein>
    <submittedName>
        <fullName evidence="2">Uncharacterized protein</fullName>
    </submittedName>
</protein>
<accession>A0AAE9BYX8</accession>
<evidence type="ECO:0000256" key="1">
    <source>
        <dbReference type="SAM" id="MobiDB-lite"/>
    </source>
</evidence>
<reference evidence="2" key="1">
    <citation type="submission" date="2021-05" db="EMBL/GenBank/DDBJ databases">
        <title>Diversity, taxonomy and evolution of archaeal viruses of the class Caudoviricetes.</title>
        <authorList>
            <person name="Liu Y."/>
            <person name="Demina T.A."/>
            <person name="Roux S."/>
            <person name="Aiewsakun P."/>
            <person name="Kazlauskas D."/>
            <person name="Simmonds P."/>
            <person name="Prangishvili D."/>
            <person name="Oksanen H.M."/>
            <person name="Krupovic M."/>
        </authorList>
    </citation>
    <scope>NUCLEOTIDE SEQUENCE</scope>
    <source>
        <strain evidence="2">HRTV-27/27</strain>
    </source>
</reference>
<feature type="region of interest" description="Disordered" evidence="1">
    <location>
        <begin position="1"/>
        <end position="27"/>
    </location>
</feature>
<evidence type="ECO:0000313" key="2">
    <source>
        <dbReference type="EMBL" id="UBF22698.1"/>
    </source>
</evidence>
<sequence length="92" mass="10131">MTKPEDEPDELPEPSIVDMDSDTLPMPHLDPVEVSAAGAGDGVGNPTDMDVFSLSDEFGVPYAALWRWHGDDYDPTTCWFEFDEDSLVSVLP</sequence>
<organism evidence="2 3">
    <name type="scientific">Halorubrum tailed virus 27</name>
    <dbReference type="NCBI Taxonomy" id="2878008"/>
    <lineage>
        <taxon>Viruses</taxon>
        <taxon>Duplodnaviria</taxon>
        <taxon>Heunggongvirae</taxon>
        <taxon>Uroviricota</taxon>
        <taxon>Caudoviricetes</taxon>
        <taxon>Thumleimavirales</taxon>
        <taxon>Hafunaviridae</taxon>
        <taxon>Minorvirus</taxon>
        <taxon>Minorvirus thailandense</taxon>
        <taxon>Minorvirus HRTV27</taxon>
    </lineage>
</organism>
<dbReference type="Proteomes" id="UP000827260">
    <property type="component" value="Segment"/>
</dbReference>
<feature type="compositionally biased region" description="Acidic residues" evidence="1">
    <location>
        <begin position="1"/>
        <end position="12"/>
    </location>
</feature>